<gene>
    <name evidence="2" type="ORF">LY89DRAFT_750346</name>
</gene>
<name>A0A194X4K9_MOLSC</name>
<organism evidence="2 3">
    <name type="scientific">Mollisia scopiformis</name>
    <name type="common">Conifer needle endophyte fungus</name>
    <name type="synonym">Phialocephala scopiformis</name>
    <dbReference type="NCBI Taxonomy" id="149040"/>
    <lineage>
        <taxon>Eukaryota</taxon>
        <taxon>Fungi</taxon>
        <taxon>Dikarya</taxon>
        <taxon>Ascomycota</taxon>
        <taxon>Pezizomycotina</taxon>
        <taxon>Leotiomycetes</taxon>
        <taxon>Helotiales</taxon>
        <taxon>Mollisiaceae</taxon>
        <taxon>Mollisia</taxon>
    </lineage>
</organism>
<dbReference type="InterPro" id="IPR039535">
    <property type="entry name" value="ASST-like"/>
</dbReference>
<dbReference type="Proteomes" id="UP000070700">
    <property type="component" value="Unassembled WGS sequence"/>
</dbReference>
<feature type="chain" id="PRO_5008267893" description="ASST-domain-containing protein" evidence="1">
    <location>
        <begin position="23"/>
        <end position="485"/>
    </location>
</feature>
<accession>A0A194X4K9</accession>
<keyword evidence="1" id="KW-0732">Signal</keyword>
<evidence type="ECO:0000256" key="1">
    <source>
        <dbReference type="SAM" id="SignalP"/>
    </source>
</evidence>
<evidence type="ECO:0008006" key="4">
    <source>
        <dbReference type="Google" id="ProtNLM"/>
    </source>
</evidence>
<dbReference type="KEGG" id="psco:LY89DRAFT_750346"/>
<dbReference type="PANTHER" id="PTHR35340:SF6">
    <property type="entry name" value="ASST-DOMAIN-CONTAINING PROTEIN"/>
    <property type="match status" value="1"/>
</dbReference>
<dbReference type="PANTHER" id="PTHR35340">
    <property type="entry name" value="PQQ ENZYME REPEAT PROTEIN-RELATED"/>
    <property type="match status" value="1"/>
</dbReference>
<dbReference type="AlphaFoldDB" id="A0A194X4K9"/>
<dbReference type="Pfam" id="PF14269">
    <property type="entry name" value="Arylsulfotran_2"/>
    <property type="match status" value="1"/>
</dbReference>
<feature type="signal peptide" evidence="1">
    <location>
        <begin position="1"/>
        <end position="22"/>
    </location>
</feature>
<dbReference type="OrthoDB" id="5377172at2759"/>
<dbReference type="STRING" id="149040.A0A194X4K9"/>
<dbReference type="InParanoid" id="A0A194X4K9"/>
<proteinExistence type="predicted"/>
<dbReference type="RefSeq" id="XP_018069470.1">
    <property type="nucleotide sequence ID" value="XM_018221197.1"/>
</dbReference>
<dbReference type="InterPro" id="IPR053143">
    <property type="entry name" value="Arylsulfate_ST"/>
</dbReference>
<sequence>MFVQRHIFCALSLGVAITTVSSFETEPFAPPVFNVTELSGLPLASGLVFLTPLNLTAGSAVIMTGSGDLVWSSEASGSYTNFLTTSLYGQPVLTFWNGTGNANPLISGHGYGKVQILDNTYTELYSICPDLNLNFPPAAIRYECQADIHESVVTDRGTLIVTAYNYTQADLTSINGTADGWIYDGLVFEIDIPTQEILFSWSAIEHVPVNATKLPLAGAGSSADPFDYFHINSIQPVGDGFLVNSRHTWTTYKIDSKGQIEWEFEGSNGGDFELPSDGEFSWQHRVRVEHVTPEGLVLHMFDNANANRITPNQTLGLDFYLNLTSKEATILKRLADPNEPLFATSQGAYDALPNGNVFMGYGELPVFKEFGPEGDVRMSTQWAGLDASSSYRTYRLDWTAQPAASPIVVARAGSAFMSWNGATNIAGWEIYEGETADALNLTKTVANDGFETKVSISNSTQFVQVAALWGHYHGSARNSSVVSVS</sequence>
<evidence type="ECO:0000313" key="3">
    <source>
        <dbReference type="Proteomes" id="UP000070700"/>
    </source>
</evidence>
<reference evidence="2 3" key="1">
    <citation type="submission" date="2015-10" db="EMBL/GenBank/DDBJ databases">
        <title>Full genome of DAOMC 229536 Phialocephala scopiformis, a fungal endophyte of spruce producing the potent anti-insectan compound rugulosin.</title>
        <authorList>
            <consortium name="DOE Joint Genome Institute"/>
            <person name="Walker A.K."/>
            <person name="Frasz S.L."/>
            <person name="Seifert K.A."/>
            <person name="Miller J.D."/>
            <person name="Mondo S.J."/>
            <person name="Labutti K."/>
            <person name="Lipzen A."/>
            <person name="Dockter R."/>
            <person name="Kennedy M."/>
            <person name="Grigoriev I.V."/>
            <person name="Spatafora J.W."/>
        </authorList>
    </citation>
    <scope>NUCLEOTIDE SEQUENCE [LARGE SCALE GENOMIC DNA]</scope>
    <source>
        <strain evidence="2 3">CBS 120377</strain>
    </source>
</reference>
<keyword evidence="3" id="KW-1185">Reference proteome</keyword>
<protein>
    <recommendedName>
        <fullName evidence="4">ASST-domain-containing protein</fullName>
    </recommendedName>
</protein>
<dbReference type="EMBL" id="KQ947418">
    <property type="protein sequence ID" value="KUJ15115.1"/>
    <property type="molecule type" value="Genomic_DNA"/>
</dbReference>
<dbReference type="GeneID" id="28830923"/>
<evidence type="ECO:0000313" key="2">
    <source>
        <dbReference type="EMBL" id="KUJ15115.1"/>
    </source>
</evidence>